<comment type="similarity">
    <text evidence="1">Belongs to the short-chain dehydrogenases/reductases (SDR) family.</text>
</comment>
<dbReference type="GO" id="GO:0016491">
    <property type="term" value="F:oxidoreductase activity"/>
    <property type="evidence" value="ECO:0007669"/>
    <property type="project" value="UniProtKB-KW"/>
</dbReference>
<organism evidence="3 4">
    <name type="scientific">Paenibacillus beijingensis</name>
    <dbReference type="NCBI Taxonomy" id="1126833"/>
    <lineage>
        <taxon>Bacteria</taxon>
        <taxon>Bacillati</taxon>
        <taxon>Bacillota</taxon>
        <taxon>Bacilli</taxon>
        <taxon>Bacillales</taxon>
        <taxon>Paenibacillaceae</taxon>
        <taxon>Paenibacillus</taxon>
    </lineage>
</organism>
<sequence length="315" mass="34747">MTASNKSVIITGGNAGLGYQTAKALGQAKEGWTVVIAGRHEGKVQEAVARLRRSTGNERIYGLLLDLASLASVREFAAAWKKSDHPRLKGLICNAGLQVVSETTYTQDGFETTFGVNHLGHFLLANLLILLMSPAGQIVWVSSDTHDTTKKTGMPGPVYTDPQTLAFPQPYGKNADLQHEGRVRYTASKLCNIYTAYEMDRLLKRKNIPIRVNAFNPGMMPGSGLARDYNPLMRFGWNYILPIAAVFNRNMRTTKQSGNALAKLFLDPSLSEVSGKYFDGTKPIRSSADSYNVNKAQDLWEGSIRLTSLKPDEMW</sequence>
<dbReference type="STRING" id="1126833.VN24_09755"/>
<evidence type="ECO:0000313" key="3">
    <source>
        <dbReference type="EMBL" id="AJY74818.1"/>
    </source>
</evidence>
<dbReference type="PANTHER" id="PTHR24320:SF152">
    <property type="entry name" value="SHORT-CHAIN DEHYDROGENASE_REDUCTASE FAMILY PROTEIN"/>
    <property type="match status" value="1"/>
</dbReference>
<keyword evidence="4" id="KW-1185">Reference proteome</keyword>
<dbReference type="Gene3D" id="3.40.50.720">
    <property type="entry name" value="NAD(P)-binding Rossmann-like Domain"/>
    <property type="match status" value="1"/>
</dbReference>
<dbReference type="Proteomes" id="UP000032633">
    <property type="component" value="Chromosome"/>
</dbReference>
<dbReference type="KEGG" id="pbj:VN24_09755"/>
<evidence type="ECO:0000313" key="4">
    <source>
        <dbReference type="Proteomes" id="UP000032633"/>
    </source>
</evidence>
<reference evidence="3 4" key="1">
    <citation type="journal article" date="2015" name="J. Biotechnol.">
        <title>Complete genome sequence of Paenibacillus beijingensis 7188(T) (=DSM 24997(T)), a novel rhizobacterium from jujube garden soil.</title>
        <authorList>
            <person name="Kwak Y."/>
            <person name="Shin J.H."/>
        </authorList>
    </citation>
    <scope>NUCLEOTIDE SEQUENCE [LARGE SCALE GENOMIC DNA]</scope>
    <source>
        <strain evidence="3 4">DSM 24997</strain>
    </source>
</reference>
<proteinExistence type="inferred from homology"/>
<dbReference type="SUPFAM" id="SSF51735">
    <property type="entry name" value="NAD(P)-binding Rossmann-fold domains"/>
    <property type="match status" value="1"/>
</dbReference>
<name>A0A0D5NIR8_9BACL</name>
<evidence type="ECO:0008006" key="5">
    <source>
        <dbReference type="Google" id="ProtNLM"/>
    </source>
</evidence>
<dbReference type="AlphaFoldDB" id="A0A0D5NIR8"/>
<dbReference type="PANTHER" id="PTHR24320">
    <property type="entry name" value="RETINOL DEHYDROGENASE"/>
    <property type="match status" value="1"/>
</dbReference>
<gene>
    <name evidence="3" type="ORF">VN24_09755</name>
</gene>
<dbReference type="OrthoDB" id="9809821at2"/>
<dbReference type="Pfam" id="PF00106">
    <property type="entry name" value="adh_short"/>
    <property type="match status" value="1"/>
</dbReference>
<reference evidence="4" key="2">
    <citation type="submission" date="2015-03" db="EMBL/GenBank/DDBJ databases">
        <title>Genome sequence of Paenibacillus beijingensis strain DSM 24997T.</title>
        <authorList>
            <person name="Kwak Y."/>
            <person name="Shin J.-H."/>
        </authorList>
    </citation>
    <scope>NUCLEOTIDE SEQUENCE [LARGE SCALE GENOMIC DNA]</scope>
    <source>
        <strain evidence="4">DSM 24997</strain>
    </source>
</reference>
<dbReference type="PATRIC" id="fig|1126833.4.peg.2155"/>
<dbReference type="EMBL" id="CP011058">
    <property type="protein sequence ID" value="AJY74818.1"/>
    <property type="molecule type" value="Genomic_DNA"/>
</dbReference>
<dbReference type="PRINTS" id="PR00081">
    <property type="entry name" value="GDHRDH"/>
</dbReference>
<dbReference type="InterPro" id="IPR036291">
    <property type="entry name" value="NAD(P)-bd_dom_sf"/>
</dbReference>
<evidence type="ECO:0000256" key="2">
    <source>
        <dbReference type="ARBA" id="ARBA00023002"/>
    </source>
</evidence>
<dbReference type="HOGENOM" id="CLU_010194_44_3_9"/>
<protein>
    <recommendedName>
        <fullName evidence="5">Dehydrogenase</fullName>
    </recommendedName>
</protein>
<evidence type="ECO:0000256" key="1">
    <source>
        <dbReference type="ARBA" id="ARBA00006484"/>
    </source>
</evidence>
<dbReference type="RefSeq" id="WP_045670251.1">
    <property type="nucleotide sequence ID" value="NZ_CP011058.1"/>
</dbReference>
<keyword evidence="2" id="KW-0560">Oxidoreductase</keyword>
<accession>A0A0D5NIR8</accession>
<dbReference type="InterPro" id="IPR002347">
    <property type="entry name" value="SDR_fam"/>
</dbReference>